<dbReference type="Pfam" id="PF13439">
    <property type="entry name" value="Glyco_transf_4"/>
    <property type="match status" value="1"/>
</dbReference>
<sequence>MLHAQPFNIAIMAHLHHPIASPFPGGLEMHTALLAEELTARGHTVTLFAKGGSQTTGTVVSVLDAGFHFAKHPEGPDRDAQTRHLDDAQNTTLNLIDKGNFDVVINNSLSPLPHADPPTAPMLTILHTPPLPRVTSVFEGSGYRPSPRQRFVSVSAANARQWRNHLADISIVHNGIRLEEWHSGVPTRRRSGTAVWAGRITPEKGLHVAIEAASLAGLRIRFAGPISDRDYYTRTIAPLLSESVQHVGHLNHAQLASFLSSGDVFIASPLWAEPFGLTTVEAMACGTPVAALPCGAMAEIIDLRGGVVADGFSAADLALAIEQARRADSTAVRASAARFAADVMIANYEKHLGELVNQDLITDSAMLAS</sequence>
<organism evidence="6 7">
    <name type="scientific">Arthrobacter flavus</name>
    <dbReference type="NCBI Taxonomy" id="95172"/>
    <lineage>
        <taxon>Bacteria</taxon>
        <taxon>Bacillati</taxon>
        <taxon>Actinomycetota</taxon>
        <taxon>Actinomycetes</taxon>
        <taxon>Micrococcales</taxon>
        <taxon>Micrococcaceae</taxon>
        <taxon>Arthrobacter</taxon>
    </lineage>
</organism>
<accession>A0ABW4Q4B8</accession>
<dbReference type="Gene3D" id="3.40.50.2000">
    <property type="entry name" value="Glycogen Phosphorylase B"/>
    <property type="match status" value="2"/>
</dbReference>
<keyword evidence="3 6" id="KW-0808">Transferase</keyword>
<dbReference type="Pfam" id="PF00534">
    <property type="entry name" value="Glycos_transf_1"/>
    <property type="match status" value="1"/>
</dbReference>
<dbReference type="SUPFAM" id="SSF53756">
    <property type="entry name" value="UDP-Glycosyltransferase/glycogen phosphorylase"/>
    <property type="match status" value="1"/>
</dbReference>
<evidence type="ECO:0000256" key="3">
    <source>
        <dbReference type="ARBA" id="ARBA00022679"/>
    </source>
</evidence>
<reference evidence="7" key="1">
    <citation type="journal article" date="2019" name="Int. J. Syst. Evol. Microbiol.">
        <title>The Global Catalogue of Microorganisms (GCM) 10K type strain sequencing project: providing services to taxonomists for standard genome sequencing and annotation.</title>
        <authorList>
            <consortium name="The Broad Institute Genomics Platform"/>
            <consortium name="The Broad Institute Genome Sequencing Center for Infectious Disease"/>
            <person name="Wu L."/>
            <person name="Ma J."/>
        </authorList>
    </citation>
    <scope>NUCLEOTIDE SEQUENCE [LARGE SCALE GENOMIC DNA]</scope>
    <source>
        <strain evidence="7">JCM 11496</strain>
    </source>
</reference>
<dbReference type="InterPro" id="IPR028098">
    <property type="entry name" value="Glyco_trans_4-like_N"/>
</dbReference>
<evidence type="ECO:0000256" key="2">
    <source>
        <dbReference type="ARBA" id="ARBA00022676"/>
    </source>
</evidence>
<feature type="domain" description="Glycosyl transferase family 1" evidence="4">
    <location>
        <begin position="193"/>
        <end position="326"/>
    </location>
</feature>
<dbReference type="EMBL" id="JBHUGA010000006">
    <property type="protein sequence ID" value="MFD1845505.1"/>
    <property type="molecule type" value="Genomic_DNA"/>
</dbReference>
<protein>
    <recommendedName>
        <fullName evidence="1">D-inositol 3-phosphate glycosyltransferase</fullName>
    </recommendedName>
</protein>
<name>A0ABW4Q4B8_9MICC</name>
<comment type="caution">
    <text evidence="6">The sequence shown here is derived from an EMBL/GenBank/DDBJ whole genome shotgun (WGS) entry which is preliminary data.</text>
</comment>
<dbReference type="InterPro" id="IPR050194">
    <property type="entry name" value="Glycosyltransferase_grp1"/>
</dbReference>
<evidence type="ECO:0000313" key="7">
    <source>
        <dbReference type="Proteomes" id="UP001597307"/>
    </source>
</evidence>
<dbReference type="RefSeq" id="WP_343877740.1">
    <property type="nucleotide sequence ID" value="NZ_BAAAIJ010000007.1"/>
</dbReference>
<dbReference type="Proteomes" id="UP001597307">
    <property type="component" value="Unassembled WGS sequence"/>
</dbReference>
<evidence type="ECO:0000259" key="5">
    <source>
        <dbReference type="Pfam" id="PF13439"/>
    </source>
</evidence>
<proteinExistence type="predicted"/>
<dbReference type="PANTHER" id="PTHR45947:SF3">
    <property type="entry name" value="SULFOQUINOVOSYL TRANSFERASE SQD2"/>
    <property type="match status" value="1"/>
</dbReference>
<dbReference type="InterPro" id="IPR001296">
    <property type="entry name" value="Glyco_trans_1"/>
</dbReference>
<dbReference type="GO" id="GO:0016757">
    <property type="term" value="F:glycosyltransferase activity"/>
    <property type="evidence" value="ECO:0007669"/>
    <property type="project" value="UniProtKB-KW"/>
</dbReference>
<keyword evidence="7" id="KW-1185">Reference proteome</keyword>
<evidence type="ECO:0000256" key="1">
    <source>
        <dbReference type="ARBA" id="ARBA00021292"/>
    </source>
</evidence>
<dbReference type="PANTHER" id="PTHR45947">
    <property type="entry name" value="SULFOQUINOVOSYL TRANSFERASE SQD2"/>
    <property type="match status" value="1"/>
</dbReference>
<feature type="domain" description="Glycosyltransferase subfamily 4-like N-terminal" evidence="5">
    <location>
        <begin position="24"/>
        <end position="179"/>
    </location>
</feature>
<evidence type="ECO:0000259" key="4">
    <source>
        <dbReference type="Pfam" id="PF00534"/>
    </source>
</evidence>
<gene>
    <name evidence="6" type="ORF">ACFSFX_02705</name>
</gene>
<keyword evidence="2 6" id="KW-0328">Glycosyltransferase</keyword>
<evidence type="ECO:0000313" key="6">
    <source>
        <dbReference type="EMBL" id="MFD1845505.1"/>
    </source>
</evidence>